<evidence type="ECO:0000313" key="1">
    <source>
        <dbReference type="EMBL" id="KIP62877.1"/>
    </source>
</evidence>
<reference evidence="1 2" key="1">
    <citation type="submission" date="2015-01" db="EMBL/GenBank/DDBJ databases">
        <title>Comparative genomics of non-oral Prevotella species.</title>
        <authorList>
            <person name="Accetto T."/>
            <person name="Nograsek B."/>
            <person name="Avgustin G."/>
        </authorList>
    </citation>
    <scope>NUCLEOTIDE SEQUENCE [LARGE SCALE GENOMIC DNA]</scope>
    <source>
        <strain evidence="1 2">P5-119</strain>
    </source>
</reference>
<gene>
    <name evidence="1" type="ORF">ST44_05355</name>
</gene>
<comment type="caution">
    <text evidence="1">The sequence shown here is derived from an EMBL/GenBank/DDBJ whole genome shotgun (WGS) entry which is preliminary data.</text>
</comment>
<sequence length="69" mass="8211">MTEQYLCSPVVIYTNEYGILELQVINAENRLLLQEMQAQKFLPCPNTPKTFIRPFWLKAMTLIRMKDFQ</sequence>
<dbReference type="Proteomes" id="UP000032046">
    <property type="component" value="Unassembled WGS sequence"/>
</dbReference>
<keyword evidence="2" id="KW-1185">Reference proteome</keyword>
<dbReference type="AlphaFoldDB" id="A0A0D0HDI6"/>
<proteinExistence type="predicted"/>
<name>A0A0D0HDI6_9BACT</name>
<organism evidence="1 2">
    <name type="scientific">Prevotella pectinovora</name>
    <dbReference type="NCBI Taxonomy" id="1602169"/>
    <lineage>
        <taxon>Bacteria</taxon>
        <taxon>Pseudomonadati</taxon>
        <taxon>Bacteroidota</taxon>
        <taxon>Bacteroidia</taxon>
        <taxon>Bacteroidales</taxon>
        <taxon>Prevotellaceae</taxon>
        <taxon>Prevotella</taxon>
    </lineage>
</organism>
<dbReference type="EMBL" id="JXQK01000050">
    <property type="protein sequence ID" value="KIP62877.1"/>
    <property type="molecule type" value="Genomic_DNA"/>
</dbReference>
<accession>A0A0D0HDI6</accession>
<protein>
    <submittedName>
        <fullName evidence="1">Uncharacterized protein</fullName>
    </submittedName>
</protein>
<evidence type="ECO:0000313" key="2">
    <source>
        <dbReference type="Proteomes" id="UP000032046"/>
    </source>
</evidence>